<dbReference type="Pfam" id="PF08755">
    <property type="entry name" value="YccV-like"/>
    <property type="match status" value="1"/>
</dbReference>
<dbReference type="EMBL" id="JAPUFD010000001">
    <property type="protein sequence ID" value="MDI1485056.1"/>
    <property type="molecule type" value="Genomic_DNA"/>
</dbReference>
<proteinExistence type="predicted"/>
<name>A0AA43TN58_9LECA</name>
<dbReference type="SUPFAM" id="SSF141255">
    <property type="entry name" value="YccV-like"/>
    <property type="match status" value="1"/>
</dbReference>
<dbReference type="PANTHER" id="PTHR48439">
    <property type="entry name" value="HEMIMETHYLATED DNA-BINDING DOMAIN-CONTAINING PROTEIN"/>
    <property type="match status" value="1"/>
</dbReference>
<evidence type="ECO:0000313" key="3">
    <source>
        <dbReference type="Proteomes" id="UP001161017"/>
    </source>
</evidence>
<dbReference type="InterPro" id="IPR053189">
    <property type="entry name" value="Clp_protease_adapter_ClpF"/>
</dbReference>
<gene>
    <name evidence="2" type="ORF">OHK93_000190</name>
</gene>
<feature type="domain" description="Hemimethylated DNA-binding" evidence="1">
    <location>
        <begin position="347"/>
        <end position="447"/>
    </location>
</feature>
<dbReference type="InterPro" id="IPR011722">
    <property type="entry name" value="Hemimethylated_DNA-bd_dom"/>
</dbReference>
<dbReference type="AlphaFoldDB" id="A0AA43TN58"/>
<reference evidence="2" key="1">
    <citation type="journal article" date="2023" name="Genome Biol. Evol.">
        <title>First Whole Genome Sequence and Flow Cytometry Genome Size Data for the Lichen-Forming Fungus Ramalina farinacea (Ascomycota).</title>
        <authorList>
            <person name="Llewellyn T."/>
            <person name="Mian S."/>
            <person name="Hill R."/>
            <person name="Leitch I.J."/>
            <person name="Gaya E."/>
        </authorList>
    </citation>
    <scope>NUCLEOTIDE SEQUENCE</scope>
    <source>
        <strain evidence="2">LIQ254RAFAR</strain>
    </source>
</reference>
<dbReference type="NCBIfam" id="TIGR02097">
    <property type="entry name" value="yccV"/>
    <property type="match status" value="1"/>
</dbReference>
<protein>
    <recommendedName>
        <fullName evidence="1">Hemimethylated DNA-binding domain-containing protein</fullName>
    </recommendedName>
</protein>
<dbReference type="GO" id="GO:0003677">
    <property type="term" value="F:DNA binding"/>
    <property type="evidence" value="ECO:0007669"/>
    <property type="project" value="InterPro"/>
</dbReference>
<dbReference type="PANTHER" id="PTHR48439:SF1">
    <property type="entry name" value="HEMIMETHYLATED DNA-BINDING DOMAIN-CONTAINING PROTEIN"/>
    <property type="match status" value="1"/>
</dbReference>
<organism evidence="2 3">
    <name type="scientific">Ramalina farinacea</name>
    <dbReference type="NCBI Taxonomy" id="258253"/>
    <lineage>
        <taxon>Eukaryota</taxon>
        <taxon>Fungi</taxon>
        <taxon>Dikarya</taxon>
        <taxon>Ascomycota</taxon>
        <taxon>Pezizomycotina</taxon>
        <taxon>Lecanoromycetes</taxon>
        <taxon>OSLEUM clade</taxon>
        <taxon>Lecanoromycetidae</taxon>
        <taxon>Lecanorales</taxon>
        <taxon>Lecanorineae</taxon>
        <taxon>Ramalinaceae</taxon>
        <taxon>Ramalina</taxon>
    </lineage>
</organism>
<sequence>MDSILSTQVGRIEKTGSIVQHGYDAKDVLLENLHVGKDAPDVLSRKWYSRAALTCLHRGAALEQLLELRQRSGDQVPLDRALGLFDLFIIQDGKGDFRDISARLDEVADDFRLLHPEWMEMNGRERGIAVAGFLLAQGLGGIQGDGDAHYHDLRNNFLGMALRNDQPSGESLDGRGLADASARDRMYMDPFRSANEVRVETLVAQLTRMGVSQVEQDRLLDVAPTTEIVSRCARNIIRSFQTLPRHSMVGDDSPSMDAALYGALWTLLLLAGDEEGHSAEYHPLRYFPVVLKQVQAYFPNDVHFVEKLCNASIGDFDPGDLDLVNTVRSRDNLPRPVKARGSASRSNVRFRIGQIFRHKRYQYHAIITGWDTECSASEQWMTEMRIHELPRGKSQSFYHVLAEDKSTRYVAEENIEIVQGEPVPALLTIAGQYFKRWDNDAKSFVSNIRDEYPDD</sequence>
<evidence type="ECO:0000313" key="2">
    <source>
        <dbReference type="EMBL" id="MDI1485056.1"/>
    </source>
</evidence>
<dbReference type="Proteomes" id="UP001161017">
    <property type="component" value="Unassembled WGS sequence"/>
</dbReference>
<accession>A0AA43TN58</accession>
<comment type="caution">
    <text evidence="2">The sequence shown here is derived from an EMBL/GenBank/DDBJ whole genome shotgun (WGS) entry which is preliminary data.</text>
</comment>
<evidence type="ECO:0000259" key="1">
    <source>
        <dbReference type="SMART" id="SM00992"/>
    </source>
</evidence>
<keyword evidence="3" id="KW-1185">Reference proteome</keyword>
<dbReference type="Gene3D" id="2.30.30.390">
    <property type="entry name" value="Hemimethylated DNA-binding domain"/>
    <property type="match status" value="1"/>
</dbReference>
<dbReference type="SMART" id="SM00992">
    <property type="entry name" value="YccV-like"/>
    <property type="match status" value="1"/>
</dbReference>
<dbReference type="InterPro" id="IPR036623">
    <property type="entry name" value="Hemimethylated_DNA-bd_sf"/>
</dbReference>